<reference evidence="2" key="1">
    <citation type="submission" date="2021-06" db="EMBL/GenBank/DDBJ databases">
        <authorList>
            <person name="Hodson N. C."/>
            <person name="Mongue J. A."/>
            <person name="Jaron S. K."/>
        </authorList>
    </citation>
    <scope>NUCLEOTIDE SEQUENCE</scope>
</reference>
<dbReference type="Proteomes" id="UP000708208">
    <property type="component" value="Unassembled WGS sequence"/>
</dbReference>
<feature type="compositionally biased region" description="Pro residues" evidence="1">
    <location>
        <begin position="19"/>
        <end position="28"/>
    </location>
</feature>
<evidence type="ECO:0000313" key="2">
    <source>
        <dbReference type="EMBL" id="CAG7835782.1"/>
    </source>
</evidence>
<feature type="compositionally biased region" description="Acidic residues" evidence="1">
    <location>
        <begin position="54"/>
        <end position="67"/>
    </location>
</feature>
<protein>
    <submittedName>
        <fullName evidence="2">Uncharacterized protein</fullName>
    </submittedName>
</protein>
<name>A0A8J2Q0N1_9HEXA</name>
<comment type="caution">
    <text evidence="2">The sequence shown here is derived from an EMBL/GenBank/DDBJ whole genome shotgun (WGS) entry which is preliminary data.</text>
</comment>
<evidence type="ECO:0000256" key="1">
    <source>
        <dbReference type="SAM" id="MobiDB-lite"/>
    </source>
</evidence>
<feature type="compositionally biased region" description="Basic and acidic residues" evidence="1">
    <location>
        <begin position="41"/>
        <end position="53"/>
    </location>
</feature>
<keyword evidence="3" id="KW-1185">Reference proteome</keyword>
<gene>
    <name evidence="2" type="ORF">AFUS01_LOCUS45108</name>
</gene>
<dbReference type="AlphaFoldDB" id="A0A8J2Q0N1"/>
<dbReference type="EMBL" id="CAJVCH010570760">
    <property type="protein sequence ID" value="CAG7835782.1"/>
    <property type="molecule type" value="Genomic_DNA"/>
</dbReference>
<evidence type="ECO:0000313" key="3">
    <source>
        <dbReference type="Proteomes" id="UP000708208"/>
    </source>
</evidence>
<accession>A0A8J2Q0N1</accession>
<feature type="region of interest" description="Disordered" evidence="1">
    <location>
        <begin position="1"/>
        <end position="73"/>
    </location>
</feature>
<organism evidence="2 3">
    <name type="scientific">Allacma fusca</name>
    <dbReference type="NCBI Taxonomy" id="39272"/>
    <lineage>
        <taxon>Eukaryota</taxon>
        <taxon>Metazoa</taxon>
        <taxon>Ecdysozoa</taxon>
        <taxon>Arthropoda</taxon>
        <taxon>Hexapoda</taxon>
        <taxon>Collembola</taxon>
        <taxon>Symphypleona</taxon>
        <taxon>Sminthuridae</taxon>
        <taxon>Allacma</taxon>
    </lineage>
</organism>
<proteinExistence type="predicted"/>
<sequence length="319" mass="35928">MSELKSRDYPPSAVIPPVFNAPPNPPNPSLAQSDNQDETLEEHLESQQLHPEDSSDESFDSEDDPWDDNCCYDGGDAEGAVGVGIPSEIPAVGISEYLGKFSATSTNQTCLSTLTQMVDKIKESMDMEGRFVPIDGLTSSETKRQGFHAYLKSSGLLGVIGTIILGLYELEEYPPKEKLPEYIAQLLDYSSKLKGDIAESSAYNQMLDIRLQRLQVENDWLHRRLDDFECSETPIEYLDPDFFDPKLNEQRKFPDPLPIKRRQFKNLRKPTAAQFQEQKDILQEAIEEFDATEKINATVSQKISRKFEKVGDADIPKGN</sequence>